<name>A0AAE1GQZ4_9NEOP</name>
<dbReference type="AlphaFoldDB" id="A0AAE1GQZ4"/>
<dbReference type="GO" id="GO:0016874">
    <property type="term" value="F:ligase activity"/>
    <property type="evidence" value="ECO:0007669"/>
    <property type="project" value="UniProtKB-KW"/>
</dbReference>
<proteinExistence type="predicted"/>
<keyword evidence="1" id="KW-0436">Ligase</keyword>
<reference evidence="1" key="1">
    <citation type="submission" date="2021-07" db="EMBL/GenBank/DDBJ databases">
        <authorList>
            <person name="Catto M.A."/>
            <person name="Jacobson A."/>
            <person name="Kennedy G."/>
            <person name="Labadie P."/>
            <person name="Hunt B.G."/>
            <person name="Srinivasan R."/>
        </authorList>
    </citation>
    <scope>NUCLEOTIDE SEQUENCE</scope>
    <source>
        <strain evidence="1">PL_HMW_Pooled</strain>
        <tissue evidence="1">Head</tissue>
    </source>
</reference>
<gene>
    <name evidence="1" type="ORF">KUF71_018187</name>
</gene>
<dbReference type="PANTHER" id="PTHR10773:SF19">
    <property type="match status" value="1"/>
</dbReference>
<reference evidence="1" key="2">
    <citation type="journal article" date="2023" name="BMC Genomics">
        <title>Pest status, molecular evolution, and epigenetic factors derived from the genome assembly of Frankliniella fusca, a thysanopteran phytovirus vector.</title>
        <authorList>
            <person name="Catto M.A."/>
            <person name="Labadie P.E."/>
            <person name="Jacobson A.L."/>
            <person name="Kennedy G.G."/>
            <person name="Srinivasan R."/>
            <person name="Hunt B.G."/>
        </authorList>
    </citation>
    <scope>NUCLEOTIDE SEQUENCE</scope>
    <source>
        <strain evidence="1">PL_HMW_Pooled</strain>
    </source>
</reference>
<keyword evidence="2" id="KW-1185">Reference proteome</keyword>
<dbReference type="EMBL" id="JAHWGI010000007">
    <property type="protein sequence ID" value="KAK3907358.1"/>
    <property type="molecule type" value="Genomic_DNA"/>
</dbReference>
<sequence>MHQEQILENAWQIEGIGKLMCERLILREERQDIFDTFWALEDIEKKCDFISRSIDEHIPSSCCTSPDCAKKSIRIHHFVIDGEEIRVCKAMFINTLSIPDVWIETTLKKITPTGLMGDNRGKHDNRLKRIPDATLQSVRDHINLFPKVQSHYTRERTKREYLETHVFSVERMHKLYLEWEQENKIEKPASISAYRNFLNTEFNLGLF</sequence>
<accession>A0AAE1GQZ4</accession>
<protein>
    <submittedName>
        <fullName evidence="1">Isoleucine--tRNA ligase</fullName>
    </submittedName>
</protein>
<organism evidence="1 2">
    <name type="scientific">Frankliniella fusca</name>
    <dbReference type="NCBI Taxonomy" id="407009"/>
    <lineage>
        <taxon>Eukaryota</taxon>
        <taxon>Metazoa</taxon>
        <taxon>Ecdysozoa</taxon>
        <taxon>Arthropoda</taxon>
        <taxon>Hexapoda</taxon>
        <taxon>Insecta</taxon>
        <taxon>Pterygota</taxon>
        <taxon>Neoptera</taxon>
        <taxon>Paraneoptera</taxon>
        <taxon>Thysanoptera</taxon>
        <taxon>Terebrantia</taxon>
        <taxon>Thripoidea</taxon>
        <taxon>Thripidae</taxon>
        <taxon>Frankliniella</taxon>
    </lineage>
</organism>
<dbReference type="Proteomes" id="UP001219518">
    <property type="component" value="Unassembled WGS sequence"/>
</dbReference>
<evidence type="ECO:0000313" key="2">
    <source>
        <dbReference type="Proteomes" id="UP001219518"/>
    </source>
</evidence>
<evidence type="ECO:0000313" key="1">
    <source>
        <dbReference type="EMBL" id="KAK3907358.1"/>
    </source>
</evidence>
<comment type="caution">
    <text evidence="1">The sequence shown here is derived from an EMBL/GenBank/DDBJ whole genome shotgun (WGS) entry which is preliminary data.</text>
</comment>
<dbReference type="PANTHER" id="PTHR10773">
    <property type="entry name" value="DNA-DIRECTED RNA POLYMERASES I, II, AND III SUBUNIT RPABC2"/>
    <property type="match status" value="1"/>
</dbReference>